<evidence type="ECO:0000313" key="2">
    <source>
        <dbReference type="Proteomes" id="UP000199051"/>
    </source>
</evidence>
<keyword evidence="2" id="KW-1185">Reference proteome</keyword>
<protein>
    <submittedName>
        <fullName evidence="1">Uncharacterized protein</fullName>
    </submittedName>
</protein>
<organism evidence="1 2">
    <name type="scientific">Actinokineospora terrae</name>
    <dbReference type="NCBI Taxonomy" id="155974"/>
    <lineage>
        <taxon>Bacteria</taxon>
        <taxon>Bacillati</taxon>
        <taxon>Actinomycetota</taxon>
        <taxon>Actinomycetes</taxon>
        <taxon>Pseudonocardiales</taxon>
        <taxon>Pseudonocardiaceae</taxon>
        <taxon>Actinokineospora</taxon>
    </lineage>
</organism>
<gene>
    <name evidence="1" type="ORF">SAMN04487818_102206</name>
</gene>
<accession>A0A1H9MLZ1</accession>
<sequence length="282" mass="29920">MYRRLVVVAIVLVAVVGGVALWAWPDDPPQACDGDPQQSLLSGLFSVSDGSYRLERRTDPVAAGEVDPEREVASLRLAGGVARVDHGRIWLSGPVVGTEPGDWRTSGLGADTPAALALDTVEQTRSLLNRAESVTHTACTFTGRVDSGAFTATIDEPTGDLMELTAPTLSVRLSRNRVTVPGAPSPSEVPENDLLTGRWQLDDSFTLTVTEVGPAYSISLHAATHERCRARTQPQAPTATINCPDSSGTPTHLTLTATPGDAIAITGDPTYTGTYYQVRASW</sequence>
<dbReference type="AlphaFoldDB" id="A0A1H9MLZ1"/>
<reference evidence="2" key="1">
    <citation type="submission" date="2016-10" db="EMBL/GenBank/DDBJ databases">
        <authorList>
            <person name="Varghese N."/>
            <person name="Submissions S."/>
        </authorList>
    </citation>
    <scope>NUCLEOTIDE SEQUENCE [LARGE SCALE GENOMIC DNA]</scope>
    <source>
        <strain evidence="2">DSM 44260</strain>
    </source>
</reference>
<dbReference type="Proteomes" id="UP000199051">
    <property type="component" value="Unassembled WGS sequence"/>
</dbReference>
<name>A0A1H9MLZ1_9PSEU</name>
<dbReference type="EMBL" id="FOGI01000002">
    <property type="protein sequence ID" value="SER24173.1"/>
    <property type="molecule type" value="Genomic_DNA"/>
</dbReference>
<evidence type="ECO:0000313" key="1">
    <source>
        <dbReference type="EMBL" id="SER24173.1"/>
    </source>
</evidence>
<proteinExistence type="predicted"/>
<dbReference type="RefSeq" id="WP_143073346.1">
    <property type="nucleotide sequence ID" value="NZ_FOGI01000002.1"/>
</dbReference>
<dbReference type="STRING" id="155974.SAMN04487818_102206"/>